<name>A0ABW6B3C6_9SPHI</name>
<dbReference type="InterPro" id="IPR017871">
    <property type="entry name" value="ABC_transporter-like_CS"/>
</dbReference>
<sequence>MIRKLYRLFPDKSVLLKLTLLHVILALLQGVLLGVLVPILNYLLKESVAFHDIEFWLIIGAVAFVSYLTLTVIATPVGFGASMKLATQLRNNVMSHVTQLPLGWFTSDNKARLARTLTADIGLIAQLVVTIGAPAIVAILVPASIILVTFLVNWQIGLLFLFIMPLALFVLRWGARIAAEEEIKLERAATEIAGKAIELGQAQTVLRAAGKAVEGTKSLQQTLAEHRTVYRKGLQRAKIPFLSFIGAITVGFIAVILLITQFFIDRSFTVSQTIILFILAVRFLEPLAYLTELIGALQAMDNGMNRVKDILQTPTLPINPRHTKNSGDTSVRLNNITFAYDREPVIKNVSLLFPHGSTTALIGASGSGKTTLIRLIARFYDVDQGNIQIGKVDIRELDYNTMIDDIAIIFQDVYLFDTSIRENLLIAKPDATEAELKEAASSAQLDEMLERLPKGWDTKVGEGGLQLSGGERQRVSIARAFLKKARIVLIDEAASALDPENEQAISNAIANISSDQNRTIIIIAHRPATIQAANHIVVLENGSVIEQGSPHDLLLQNGYYAKFRQQHKQRREWKVE</sequence>
<dbReference type="SUPFAM" id="SSF52540">
    <property type="entry name" value="P-loop containing nucleoside triphosphate hydrolases"/>
    <property type="match status" value="1"/>
</dbReference>
<dbReference type="InterPro" id="IPR003593">
    <property type="entry name" value="AAA+_ATPase"/>
</dbReference>
<comment type="subcellular location">
    <subcellularLocation>
        <location evidence="1">Cell membrane</location>
        <topology evidence="1">Multi-pass membrane protein</topology>
    </subcellularLocation>
</comment>
<proteinExistence type="predicted"/>
<dbReference type="PROSITE" id="PS50893">
    <property type="entry name" value="ABC_TRANSPORTER_2"/>
    <property type="match status" value="1"/>
</dbReference>
<keyword evidence="11" id="KW-1185">Reference proteome</keyword>
<evidence type="ECO:0000256" key="2">
    <source>
        <dbReference type="ARBA" id="ARBA00022692"/>
    </source>
</evidence>
<protein>
    <submittedName>
        <fullName evidence="10">ABC transporter ATP-binding protein</fullName>
    </submittedName>
</protein>
<dbReference type="Pfam" id="PF00664">
    <property type="entry name" value="ABC_membrane"/>
    <property type="match status" value="1"/>
</dbReference>
<evidence type="ECO:0000259" key="8">
    <source>
        <dbReference type="PROSITE" id="PS50893"/>
    </source>
</evidence>
<dbReference type="InterPro" id="IPR039421">
    <property type="entry name" value="Type_1_exporter"/>
</dbReference>
<organism evidence="10 11">
    <name type="scientific">Olivibacter jilunii</name>
    <dbReference type="NCBI Taxonomy" id="985016"/>
    <lineage>
        <taxon>Bacteria</taxon>
        <taxon>Pseudomonadati</taxon>
        <taxon>Bacteroidota</taxon>
        <taxon>Sphingobacteriia</taxon>
        <taxon>Sphingobacteriales</taxon>
        <taxon>Sphingobacteriaceae</taxon>
        <taxon>Olivibacter</taxon>
    </lineage>
</organism>
<dbReference type="RefSeq" id="WP_377610781.1">
    <property type="nucleotide sequence ID" value="NZ_JBHUPA010000007.1"/>
</dbReference>
<accession>A0ABW6B3C6</accession>
<dbReference type="GO" id="GO:0005524">
    <property type="term" value="F:ATP binding"/>
    <property type="evidence" value="ECO:0007669"/>
    <property type="project" value="UniProtKB-KW"/>
</dbReference>
<feature type="domain" description="ABC transporter" evidence="8">
    <location>
        <begin position="331"/>
        <end position="566"/>
    </location>
</feature>
<evidence type="ECO:0000256" key="6">
    <source>
        <dbReference type="ARBA" id="ARBA00023136"/>
    </source>
</evidence>
<dbReference type="EMBL" id="JBHUPA010000007">
    <property type="protein sequence ID" value="MFD2962536.1"/>
    <property type="molecule type" value="Genomic_DNA"/>
</dbReference>
<evidence type="ECO:0000256" key="7">
    <source>
        <dbReference type="SAM" id="Phobius"/>
    </source>
</evidence>
<dbReference type="SUPFAM" id="SSF90123">
    <property type="entry name" value="ABC transporter transmembrane region"/>
    <property type="match status" value="1"/>
</dbReference>
<gene>
    <name evidence="10" type="ORF">ACFS6J_12115</name>
</gene>
<evidence type="ECO:0000256" key="3">
    <source>
        <dbReference type="ARBA" id="ARBA00022741"/>
    </source>
</evidence>
<evidence type="ECO:0000256" key="1">
    <source>
        <dbReference type="ARBA" id="ARBA00004651"/>
    </source>
</evidence>
<dbReference type="InterPro" id="IPR036640">
    <property type="entry name" value="ABC1_TM_sf"/>
</dbReference>
<feature type="domain" description="ABC transmembrane type-1" evidence="9">
    <location>
        <begin position="18"/>
        <end position="299"/>
    </location>
</feature>
<comment type="caution">
    <text evidence="10">The sequence shown here is derived from an EMBL/GenBank/DDBJ whole genome shotgun (WGS) entry which is preliminary data.</text>
</comment>
<dbReference type="Gene3D" id="1.20.1560.10">
    <property type="entry name" value="ABC transporter type 1, transmembrane domain"/>
    <property type="match status" value="1"/>
</dbReference>
<dbReference type="Proteomes" id="UP001597560">
    <property type="component" value="Unassembled WGS sequence"/>
</dbReference>
<dbReference type="InterPro" id="IPR011527">
    <property type="entry name" value="ABC1_TM_dom"/>
</dbReference>
<dbReference type="PROSITE" id="PS00211">
    <property type="entry name" value="ABC_TRANSPORTER_1"/>
    <property type="match status" value="1"/>
</dbReference>
<feature type="transmembrane region" description="Helical" evidence="7">
    <location>
        <begin position="154"/>
        <end position="175"/>
    </location>
</feature>
<evidence type="ECO:0000256" key="5">
    <source>
        <dbReference type="ARBA" id="ARBA00022989"/>
    </source>
</evidence>
<dbReference type="InterPro" id="IPR027417">
    <property type="entry name" value="P-loop_NTPase"/>
</dbReference>
<feature type="transmembrane region" description="Helical" evidence="7">
    <location>
        <begin position="121"/>
        <end position="148"/>
    </location>
</feature>
<dbReference type="SMART" id="SM00382">
    <property type="entry name" value="AAA"/>
    <property type="match status" value="1"/>
</dbReference>
<feature type="transmembrane region" description="Helical" evidence="7">
    <location>
        <begin position="241"/>
        <end position="264"/>
    </location>
</feature>
<dbReference type="Gene3D" id="3.40.50.300">
    <property type="entry name" value="P-loop containing nucleotide triphosphate hydrolases"/>
    <property type="match status" value="1"/>
</dbReference>
<dbReference type="PANTHER" id="PTHR24221:SF397">
    <property type="entry name" value="ABC TRANSPORTER, ATP-BINDING TRANSMEMBRANE PROTEIN"/>
    <property type="match status" value="1"/>
</dbReference>
<evidence type="ECO:0000256" key="4">
    <source>
        <dbReference type="ARBA" id="ARBA00022840"/>
    </source>
</evidence>
<keyword evidence="4 10" id="KW-0067">ATP-binding</keyword>
<evidence type="ECO:0000313" key="11">
    <source>
        <dbReference type="Proteomes" id="UP001597560"/>
    </source>
</evidence>
<dbReference type="PROSITE" id="PS50929">
    <property type="entry name" value="ABC_TM1F"/>
    <property type="match status" value="1"/>
</dbReference>
<keyword evidence="3" id="KW-0547">Nucleotide-binding</keyword>
<evidence type="ECO:0000259" key="9">
    <source>
        <dbReference type="PROSITE" id="PS50929"/>
    </source>
</evidence>
<keyword evidence="6 7" id="KW-0472">Membrane</keyword>
<feature type="transmembrane region" description="Helical" evidence="7">
    <location>
        <begin position="55"/>
        <end position="81"/>
    </location>
</feature>
<keyword evidence="5 7" id="KW-1133">Transmembrane helix</keyword>
<dbReference type="PANTHER" id="PTHR24221">
    <property type="entry name" value="ATP-BINDING CASSETTE SUB-FAMILY B"/>
    <property type="match status" value="1"/>
</dbReference>
<dbReference type="InterPro" id="IPR003439">
    <property type="entry name" value="ABC_transporter-like_ATP-bd"/>
</dbReference>
<dbReference type="Pfam" id="PF00005">
    <property type="entry name" value="ABC_tran"/>
    <property type="match status" value="1"/>
</dbReference>
<feature type="transmembrane region" description="Helical" evidence="7">
    <location>
        <begin position="20"/>
        <end position="43"/>
    </location>
</feature>
<evidence type="ECO:0000313" key="10">
    <source>
        <dbReference type="EMBL" id="MFD2962536.1"/>
    </source>
</evidence>
<feature type="transmembrane region" description="Helical" evidence="7">
    <location>
        <begin position="270"/>
        <end position="290"/>
    </location>
</feature>
<keyword evidence="2 7" id="KW-0812">Transmembrane</keyword>
<reference evidence="11" key="1">
    <citation type="journal article" date="2019" name="Int. J. Syst. Evol. Microbiol.">
        <title>The Global Catalogue of Microorganisms (GCM) 10K type strain sequencing project: providing services to taxonomists for standard genome sequencing and annotation.</title>
        <authorList>
            <consortium name="The Broad Institute Genomics Platform"/>
            <consortium name="The Broad Institute Genome Sequencing Center for Infectious Disease"/>
            <person name="Wu L."/>
            <person name="Ma J."/>
        </authorList>
    </citation>
    <scope>NUCLEOTIDE SEQUENCE [LARGE SCALE GENOMIC DNA]</scope>
    <source>
        <strain evidence="11">KCTC 23098</strain>
    </source>
</reference>